<sequence>MEAENGMFCEFKKIFQPQLVVIPEPACKISESRNEDSVVCYFDDEPEVELPIKKEILDESQDPLMFSDDEEIDILVEREDNQSPCPDEEVRQILSEIENEKPLVSPQNDVKTEIGFCEIYRRNNQRTLVGNRQKYLSRITLTKCIKEQLRQTAHSSRNQPRRRRNSIKRYSPSDWSNDVSHHHKLNKSNKANCKISHEISQSVVLSKFQNELERIRRNERESLRRVDVAQRFRTLYNLISEGRTIPPQKMTCLYTLTEAQICIENLKRHERFLVQTKQNLLKRNDLLNSKLLDLFEK</sequence>
<dbReference type="SUPFAM" id="SSF47459">
    <property type="entry name" value="HLH, helix-loop-helix DNA-binding domain"/>
    <property type="match status" value="1"/>
</dbReference>
<accession>T1HVJ6</accession>
<dbReference type="EnsemblMetazoa" id="RPRC008066-RA">
    <property type="protein sequence ID" value="RPRC008066-PA"/>
    <property type="gene ID" value="RPRC008066"/>
</dbReference>
<dbReference type="GeneID" id="141450146"/>
<dbReference type="RefSeq" id="XP_073976372.1">
    <property type="nucleotide sequence ID" value="XM_074120271.1"/>
</dbReference>
<dbReference type="Gene3D" id="4.10.280.10">
    <property type="entry name" value="Helix-loop-helix DNA-binding domain"/>
    <property type="match status" value="1"/>
</dbReference>
<evidence type="ECO:0000313" key="2">
    <source>
        <dbReference type="Proteomes" id="UP000015103"/>
    </source>
</evidence>
<dbReference type="VEuPathDB" id="VectorBase:RPRC008066"/>
<reference evidence="1" key="1">
    <citation type="submission" date="2015-05" db="UniProtKB">
        <authorList>
            <consortium name="EnsemblMetazoa"/>
        </authorList>
    </citation>
    <scope>IDENTIFICATION</scope>
</reference>
<dbReference type="InterPro" id="IPR036638">
    <property type="entry name" value="HLH_DNA-bd_sf"/>
</dbReference>
<evidence type="ECO:0000313" key="1">
    <source>
        <dbReference type="EnsemblMetazoa" id="RPRC008066-PA"/>
    </source>
</evidence>
<keyword evidence="2" id="KW-1185">Reference proteome</keyword>
<dbReference type="EMBL" id="ACPB03010096">
    <property type="status" value="NOT_ANNOTATED_CDS"/>
    <property type="molecule type" value="Genomic_DNA"/>
</dbReference>
<dbReference type="HOGENOM" id="CLU_937859_0_0_1"/>
<protein>
    <recommendedName>
        <fullName evidence="3">BHLH domain-containing protein</fullName>
    </recommendedName>
</protein>
<organism evidence="1 2">
    <name type="scientific">Rhodnius prolixus</name>
    <name type="common">Triatomid bug</name>
    <dbReference type="NCBI Taxonomy" id="13249"/>
    <lineage>
        <taxon>Eukaryota</taxon>
        <taxon>Metazoa</taxon>
        <taxon>Ecdysozoa</taxon>
        <taxon>Arthropoda</taxon>
        <taxon>Hexapoda</taxon>
        <taxon>Insecta</taxon>
        <taxon>Pterygota</taxon>
        <taxon>Neoptera</taxon>
        <taxon>Paraneoptera</taxon>
        <taxon>Hemiptera</taxon>
        <taxon>Heteroptera</taxon>
        <taxon>Panheteroptera</taxon>
        <taxon>Cimicomorpha</taxon>
        <taxon>Reduviidae</taxon>
        <taxon>Triatominae</taxon>
        <taxon>Rhodnius</taxon>
    </lineage>
</organism>
<dbReference type="InParanoid" id="T1HVJ6"/>
<dbReference type="GO" id="GO:0046983">
    <property type="term" value="F:protein dimerization activity"/>
    <property type="evidence" value="ECO:0007669"/>
    <property type="project" value="InterPro"/>
</dbReference>
<name>T1HVJ6_RHOPR</name>
<evidence type="ECO:0008006" key="3">
    <source>
        <dbReference type="Google" id="ProtNLM"/>
    </source>
</evidence>
<dbReference type="Proteomes" id="UP000015103">
    <property type="component" value="Unassembled WGS sequence"/>
</dbReference>
<proteinExistence type="predicted"/>
<dbReference type="AlphaFoldDB" id="T1HVJ6"/>